<dbReference type="InterPro" id="IPR012338">
    <property type="entry name" value="Beta-lactam/transpept-like"/>
</dbReference>
<dbReference type="SUPFAM" id="SSF56601">
    <property type="entry name" value="beta-lactamase/transpeptidase-like"/>
    <property type="match status" value="1"/>
</dbReference>
<proteinExistence type="predicted"/>
<accession>A0A382A8F3</accession>
<sequence>MEIHGECDPQFIKVKEVFSDLYLQQRELGSSFAIFKDGKPIVNIWAGHQDLEKTKTWKEDTLVTVYSTTKGVAALCVALAVEKGFINYNEKVATYWPEFGCNGKEDITISMLLSHQAGICSPLTKNINNYYNQKVMAEKLALMKPLWKPGTACGYHSMTFGWLVAELILRVTGKTIGKFFQDEIAIPHGIDFFIGLPQSEEHRIAEMIPFKGKEESEKKITLTKAEVAIKNSAGTLKHHNSREWRSAEIPAANGQGSASSLAKLYSLVTPHDSSLKILKEKTLEKMTQTQIEGKDLILRVSLRWGNGFVLNKHKIVYGPEENSFGHSGYGGSCAFADPTNKIGISYVMNQMENNFAGDSRSIKLINAAYKCLNS</sequence>
<evidence type="ECO:0000313" key="2">
    <source>
        <dbReference type="EMBL" id="SVA97372.1"/>
    </source>
</evidence>
<dbReference type="InterPro" id="IPR001466">
    <property type="entry name" value="Beta-lactam-related"/>
</dbReference>
<dbReference type="EMBL" id="UINC01024198">
    <property type="protein sequence ID" value="SVA97372.1"/>
    <property type="molecule type" value="Genomic_DNA"/>
</dbReference>
<dbReference type="Gene3D" id="3.40.710.10">
    <property type="entry name" value="DD-peptidase/beta-lactamase superfamily"/>
    <property type="match status" value="1"/>
</dbReference>
<dbReference type="PANTHER" id="PTHR43319">
    <property type="entry name" value="BETA-LACTAMASE-RELATED"/>
    <property type="match status" value="1"/>
</dbReference>
<dbReference type="AlphaFoldDB" id="A0A382A8F3"/>
<organism evidence="2">
    <name type="scientific">marine metagenome</name>
    <dbReference type="NCBI Taxonomy" id="408172"/>
    <lineage>
        <taxon>unclassified sequences</taxon>
        <taxon>metagenomes</taxon>
        <taxon>ecological metagenomes</taxon>
    </lineage>
</organism>
<gene>
    <name evidence="2" type="ORF">METZ01_LOCUS150226</name>
</gene>
<protein>
    <recommendedName>
        <fullName evidence="1">Beta-lactamase-related domain-containing protein</fullName>
    </recommendedName>
</protein>
<evidence type="ECO:0000259" key="1">
    <source>
        <dbReference type="Pfam" id="PF00144"/>
    </source>
</evidence>
<dbReference type="InterPro" id="IPR052907">
    <property type="entry name" value="Beta-lactamase/esterase"/>
</dbReference>
<reference evidence="2" key="1">
    <citation type="submission" date="2018-05" db="EMBL/GenBank/DDBJ databases">
        <authorList>
            <person name="Lanie J.A."/>
            <person name="Ng W.-L."/>
            <person name="Kazmierczak K.M."/>
            <person name="Andrzejewski T.M."/>
            <person name="Davidsen T.M."/>
            <person name="Wayne K.J."/>
            <person name="Tettelin H."/>
            <person name="Glass J.I."/>
            <person name="Rusch D."/>
            <person name="Podicherti R."/>
            <person name="Tsui H.-C.T."/>
            <person name="Winkler M.E."/>
        </authorList>
    </citation>
    <scope>NUCLEOTIDE SEQUENCE</scope>
</reference>
<dbReference type="Pfam" id="PF00144">
    <property type="entry name" value="Beta-lactamase"/>
    <property type="match status" value="1"/>
</dbReference>
<name>A0A382A8F3_9ZZZZ</name>
<feature type="domain" description="Beta-lactamase-related" evidence="1">
    <location>
        <begin position="22"/>
        <end position="360"/>
    </location>
</feature>
<dbReference type="PANTHER" id="PTHR43319:SF3">
    <property type="entry name" value="BETA-LACTAMASE-RELATED DOMAIN-CONTAINING PROTEIN"/>
    <property type="match status" value="1"/>
</dbReference>